<organism evidence="2 3">
    <name type="scientific">Nesidiocoris tenuis</name>
    <dbReference type="NCBI Taxonomy" id="355587"/>
    <lineage>
        <taxon>Eukaryota</taxon>
        <taxon>Metazoa</taxon>
        <taxon>Ecdysozoa</taxon>
        <taxon>Arthropoda</taxon>
        <taxon>Hexapoda</taxon>
        <taxon>Insecta</taxon>
        <taxon>Pterygota</taxon>
        <taxon>Neoptera</taxon>
        <taxon>Paraneoptera</taxon>
        <taxon>Hemiptera</taxon>
        <taxon>Heteroptera</taxon>
        <taxon>Panheteroptera</taxon>
        <taxon>Cimicomorpha</taxon>
        <taxon>Miridae</taxon>
        <taxon>Dicyphina</taxon>
        <taxon>Nesidiocoris</taxon>
    </lineage>
</organism>
<reference evidence="2 3" key="1">
    <citation type="submission" date="2023-09" db="EMBL/GenBank/DDBJ databases">
        <title>Nesidiocoris tenuis whole genome shotgun sequence.</title>
        <authorList>
            <person name="Shibata T."/>
            <person name="Shimoda M."/>
            <person name="Kobayashi T."/>
            <person name="Uehara T."/>
        </authorList>
    </citation>
    <scope>NUCLEOTIDE SEQUENCE [LARGE SCALE GENOMIC DNA]</scope>
    <source>
        <strain evidence="2 3">Japan</strain>
    </source>
</reference>
<evidence type="ECO:0000313" key="3">
    <source>
        <dbReference type="Proteomes" id="UP001307889"/>
    </source>
</evidence>
<dbReference type="EMBL" id="AP028909">
    <property type="protein sequence ID" value="BES88858.1"/>
    <property type="molecule type" value="Genomic_DNA"/>
</dbReference>
<name>A0ABN7A968_9HEMI</name>
<feature type="compositionally biased region" description="Basic and acidic residues" evidence="1">
    <location>
        <begin position="74"/>
        <end position="85"/>
    </location>
</feature>
<evidence type="ECO:0000256" key="1">
    <source>
        <dbReference type="SAM" id="MobiDB-lite"/>
    </source>
</evidence>
<protein>
    <submittedName>
        <fullName evidence="2">Uncharacterized protein</fullName>
    </submittedName>
</protein>
<accession>A0ABN7A968</accession>
<keyword evidence="3" id="KW-1185">Reference proteome</keyword>
<dbReference type="Proteomes" id="UP001307889">
    <property type="component" value="Chromosome 1"/>
</dbReference>
<gene>
    <name evidence="2" type="ORF">NTJ_01665</name>
</gene>
<sequence>MRNLNATIFDAHKARLIDASAPSNGVVMAFSRFPAVFFIRFSPNSQCREAILLGFLPGSLGSLVEKNRLKHLKTPDDNDVDKDTSPDNSAETHQPNLSLFARSPTFFALSTTLAFPRPSFAYFICIRSWRFATSSIATDGFLSKHRNNHLRRPQFQRFHWRFSLIELTKTDARTLTACNVYFPSTTAKNLFG</sequence>
<proteinExistence type="predicted"/>
<evidence type="ECO:0000313" key="2">
    <source>
        <dbReference type="EMBL" id="BES88858.1"/>
    </source>
</evidence>
<feature type="region of interest" description="Disordered" evidence="1">
    <location>
        <begin position="74"/>
        <end position="94"/>
    </location>
</feature>